<keyword evidence="1" id="KW-1133">Transmembrane helix</keyword>
<keyword evidence="3" id="KW-1185">Reference proteome</keyword>
<dbReference type="PANTHER" id="PTHR40761:SF1">
    <property type="entry name" value="CONSERVED INTEGRAL MEMBRANE ALANINE VALINE AND LEUCINE RICH PROTEIN-RELATED"/>
    <property type="match status" value="1"/>
</dbReference>
<feature type="transmembrane region" description="Helical" evidence="1">
    <location>
        <begin position="69"/>
        <end position="92"/>
    </location>
</feature>
<protein>
    <recommendedName>
        <fullName evidence="4">Integral membrane protein</fullName>
    </recommendedName>
</protein>
<dbReference type="InterPro" id="IPR037185">
    <property type="entry name" value="EmrE-like"/>
</dbReference>
<gene>
    <name evidence="2" type="ORF">NBH00_20585</name>
</gene>
<name>A0ABY5DNX2_9ACTN</name>
<feature type="transmembrane region" description="Helical" evidence="1">
    <location>
        <begin position="219"/>
        <end position="241"/>
    </location>
</feature>
<evidence type="ECO:0000313" key="2">
    <source>
        <dbReference type="EMBL" id="UTI63728.1"/>
    </source>
</evidence>
<keyword evidence="1" id="KW-0472">Membrane</keyword>
<feature type="transmembrane region" description="Helical" evidence="1">
    <location>
        <begin position="104"/>
        <end position="124"/>
    </location>
</feature>
<dbReference type="RefSeq" id="WP_254570450.1">
    <property type="nucleotide sequence ID" value="NZ_CP098502.1"/>
</dbReference>
<dbReference type="Gene3D" id="1.10.3730.20">
    <property type="match status" value="1"/>
</dbReference>
<keyword evidence="1" id="KW-0812">Transmembrane</keyword>
<feature type="transmembrane region" description="Helical" evidence="1">
    <location>
        <begin position="160"/>
        <end position="182"/>
    </location>
</feature>
<reference evidence="2 3" key="1">
    <citation type="submission" date="2022-06" db="EMBL/GenBank/DDBJ databases">
        <title>Paraconexibacter antarcticus.</title>
        <authorList>
            <person name="Kim C.S."/>
        </authorList>
    </citation>
    <scope>NUCLEOTIDE SEQUENCE [LARGE SCALE GENOMIC DNA]</scope>
    <source>
        <strain evidence="2 3">02-257</strain>
    </source>
</reference>
<sequence>MHLLLGISAAAGAALCYDGAGVLQAGEARAVAGPVLKASLLRDLARRPRWVAATALAVAGWPLQVTALALAPLAVVQPTLAVGLVLLLVMGARLYGERVTRADWVASAAVLAGVVGLAVCAPAASGHAHHPLTLALVLGALTVAALGPPVLRGATQRGPVLVVAAGCAFTVTAIASDLLATALGDGRWGAAVAWVALCAPVAALGTLDEMGAMQRLAVARVAVPIFVVQTALPVALAPMLVGEHWGPTPGGGAGLLAALATCTAGAGWLARSPAVDAIVGATHAGDAPPA</sequence>
<evidence type="ECO:0000313" key="3">
    <source>
        <dbReference type="Proteomes" id="UP001056035"/>
    </source>
</evidence>
<feature type="transmembrane region" description="Helical" evidence="1">
    <location>
        <begin position="188"/>
        <end position="207"/>
    </location>
</feature>
<dbReference type="Proteomes" id="UP001056035">
    <property type="component" value="Chromosome"/>
</dbReference>
<evidence type="ECO:0000256" key="1">
    <source>
        <dbReference type="SAM" id="Phobius"/>
    </source>
</evidence>
<dbReference type="EMBL" id="CP098502">
    <property type="protein sequence ID" value="UTI63728.1"/>
    <property type="molecule type" value="Genomic_DNA"/>
</dbReference>
<accession>A0ABY5DNX2</accession>
<feature type="transmembrane region" description="Helical" evidence="1">
    <location>
        <begin position="130"/>
        <end position="148"/>
    </location>
</feature>
<dbReference type="PANTHER" id="PTHR40761">
    <property type="entry name" value="CONSERVED INTEGRAL MEMBRANE ALANINE VALINE AND LEUCINE RICH PROTEIN-RELATED"/>
    <property type="match status" value="1"/>
</dbReference>
<proteinExistence type="predicted"/>
<evidence type="ECO:0008006" key="4">
    <source>
        <dbReference type="Google" id="ProtNLM"/>
    </source>
</evidence>
<organism evidence="2 3">
    <name type="scientific">Paraconexibacter antarcticus</name>
    <dbReference type="NCBI Taxonomy" id="2949664"/>
    <lineage>
        <taxon>Bacteria</taxon>
        <taxon>Bacillati</taxon>
        <taxon>Actinomycetota</taxon>
        <taxon>Thermoleophilia</taxon>
        <taxon>Solirubrobacterales</taxon>
        <taxon>Paraconexibacteraceae</taxon>
        <taxon>Paraconexibacter</taxon>
    </lineage>
</organism>
<dbReference type="SUPFAM" id="SSF103481">
    <property type="entry name" value="Multidrug resistance efflux transporter EmrE"/>
    <property type="match status" value="1"/>
</dbReference>
<feature type="transmembrane region" description="Helical" evidence="1">
    <location>
        <begin position="253"/>
        <end position="270"/>
    </location>
</feature>